<organism evidence="1 2">
    <name type="scientific">Pseudomonas hunanensis</name>
    <dbReference type="NCBI Taxonomy" id="1247546"/>
    <lineage>
        <taxon>Bacteria</taxon>
        <taxon>Pseudomonadati</taxon>
        <taxon>Pseudomonadota</taxon>
        <taxon>Gammaproteobacteria</taxon>
        <taxon>Pseudomonadales</taxon>
        <taxon>Pseudomonadaceae</taxon>
        <taxon>Pseudomonas</taxon>
    </lineage>
</organism>
<dbReference type="Proteomes" id="UP001259587">
    <property type="component" value="Unassembled WGS sequence"/>
</dbReference>
<name>A0ACC6K9M6_9PSED</name>
<evidence type="ECO:0000313" key="2">
    <source>
        <dbReference type="Proteomes" id="UP001259587"/>
    </source>
</evidence>
<accession>A0ACC6K9M6</accession>
<keyword evidence="2" id="KW-1185">Reference proteome</keyword>
<sequence length="234" mass="26392">MSQWNSDQLQLLLAQREPQQLFSRALRLVEDLGMSYLGLTLHIHIAASRPKIILYNNYPRAWTTYYTSDEVFKQDPVANQCHRSTLAALWTDDLYSEVPEFREKACSHGLRHGWTQSVHDQRHNETQLSVARPLGAIDICEFYENSARVLWLCHNLHALLSEHHLAGMAPVPKLTERELEVLKWSADGKTAADIARILSLSTSTVNFHIRSLITKTNAANKAGAIAIAASRGLL</sequence>
<protein>
    <submittedName>
        <fullName evidence="1">LuxR family transcriptional regulator</fullName>
    </submittedName>
</protein>
<evidence type="ECO:0000313" key="1">
    <source>
        <dbReference type="EMBL" id="MDR6715133.1"/>
    </source>
</evidence>
<gene>
    <name evidence="1" type="ORF">J2W83_004773</name>
</gene>
<proteinExistence type="predicted"/>
<reference evidence="1" key="1">
    <citation type="submission" date="2023-07" db="EMBL/GenBank/DDBJ databases">
        <title>Sorghum-associated microbial communities from plants grown in Nebraska, USA.</title>
        <authorList>
            <person name="Schachtman D."/>
        </authorList>
    </citation>
    <scope>NUCLEOTIDE SEQUENCE</scope>
    <source>
        <strain evidence="1">BE56</strain>
    </source>
</reference>
<dbReference type="EMBL" id="JAVDTH010000043">
    <property type="protein sequence ID" value="MDR6715133.1"/>
    <property type="molecule type" value="Genomic_DNA"/>
</dbReference>
<comment type="caution">
    <text evidence="1">The sequence shown here is derived from an EMBL/GenBank/DDBJ whole genome shotgun (WGS) entry which is preliminary data.</text>
</comment>